<organism evidence="1">
    <name type="scientific">Spodoptera litura multicapsid nucleopolyhedrovirus</name>
    <name type="common">SpltMNPV</name>
    <dbReference type="NCBI Taxonomy" id="46242"/>
    <lineage>
        <taxon>Viruses</taxon>
        <taxon>Viruses incertae sedis</taxon>
        <taxon>Naldaviricetes</taxon>
        <taxon>Lefavirales</taxon>
        <taxon>Baculoviridae</taxon>
        <taxon>Alphabaculovirus</taxon>
        <taxon>Alphabaculovirus spliturae</taxon>
    </lineage>
</organism>
<dbReference type="InterPro" id="IPR010785">
    <property type="entry name" value="AcMNPV_AC18"/>
</dbReference>
<accession>A0A6B9V088</accession>
<organismHost>
    <name type="scientific">Lepidoptera</name>
    <name type="common">moths &amp; butterflies</name>
    <dbReference type="NCBI Taxonomy" id="7088"/>
</organismHost>
<sequence length="401" mass="47161">MDSLIKQLYFYKSIPYISKKMINDRLTELVMKSIEPSFYSKIYKCVMDNMPDRSRIVVKGGTAIRAVTCYNDFGSNDLDLQIYTDAFENFEDGDDERVKNTLRLDTVHDCIDRVAATYRDDVSASLRNVKIENLQLPSSSRLIVFKSYENEALVAHDRRRVRFELNESMPRLKMTMSMLNRNDENRYLIRFSFNVSMICNGSAMHLYRSKEKRIIKHFPLDLYFLDVIIVPAGSGRRRAMWNDYMYVTMNCDSGHAVDMIVDAPEIIVCDQLECLFYNVFYFNENKIQVCVSRISQLIDRFGDRIMIETPTHASRAQTILSSSDKFSVRRLKRILIETGPLMGAKVLARLYFERRFVNDVADITYQVNFPYHVWDKNYFSKCWKRYLNLLNDLFKLNLCLK</sequence>
<dbReference type="EMBL" id="MN342245">
    <property type="protein sequence ID" value="QHN73962.1"/>
    <property type="molecule type" value="Genomic_DNA"/>
</dbReference>
<reference evidence="1" key="1">
    <citation type="journal article" date="2019" name="Viruses">
        <title>Identification of Loci Associated with Enhanced Virulence in Spodoptera litura Nucleopolyhedrovirus Isolates Using Deep Sequencing.</title>
        <authorList>
            <person name="Zwart M.P."/>
            <person name="Ali G."/>
            <person name="Strien E.A.V."/>
            <person name="Schijlen E.G.W.M."/>
            <person name="Wang M."/>
            <person name="Werf W.V."/>
            <person name="Vlak J.M."/>
        </authorList>
    </citation>
    <scope>NUCLEOTIDE SEQUENCE</scope>
    <source>
        <strain evidence="1">G2</strain>
    </source>
</reference>
<name>A0A6B9V088_NPVST</name>
<protein>
    <recommendedName>
        <fullName evidence="2">Ac18-like protein</fullName>
    </recommendedName>
</protein>
<dbReference type="Pfam" id="PF07134">
    <property type="entry name" value="AcMNPV_Orf18"/>
    <property type="match status" value="1"/>
</dbReference>
<evidence type="ECO:0000313" key="1">
    <source>
        <dbReference type="EMBL" id="QHN73962.1"/>
    </source>
</evidence>
<proteinExistence type="predicted"/>
<evidence type="ECO:0008006" key="2">
    <source>
        <dbReference type="Google" id="ProtNLM"/>
    </source>
</evidence>
<gene>
    <name evidence="1" type="primary">ORF113</name>
</gene>